<dbReference type="OrthoDB" id="10002384at2759"/>
<feature type="compositionally biased region" description="Polar residues" evidence="1">
    <location>
        <begin position="166"/>
        <end position="178"/>
    </location>
</feature>
<feature type="region of interest" description="Disordered" evidence="1">
    <location>
        <begin position="153"/>
        <end position="210"/>
    </location>
</feature>
<feature type="compositionally biased region" description="Polar residues" evidence="1">
    <location>
        <begin position="199"/>
        <end position="210"/>
    </location>
</feature>
<reference evidence="2" key="2">
    <citation type="submission" date="2025-08" db="UniProtKB">
        <authorList>
            <consortium name="Ensembl"/>
        </authorList>
    </citation>
    <scope>IDENTIFICATION</scope>
</reference>
<sequence length="434" mass="48177">MTETEDLLQLRLLSLKLLRQLQVGQYAVQRSVAKAASEVGAFLRISQGTRKELPHPQDSTQASSVFLFNAKLREALGGKVLGLCDLDELFQSGRNSRGSYDPEMPLSPKTSSVSSQASGSQDRRHMWDPLEAHGDDPCDVAWLDRVSSRAVSQPPVKCQHLEPSGQPRSHSAPSLTSIDSKKPAPSAGLHDPAPGSIPAEQSKQSKSRVTFCQEPAIPESSWRLWPYLGYDWIVGKSLDSSSRVTSKPEAFFSTLREFREANREECVHSAPEPQSPGLRDSGDVEEDHECVYCYRVNRRLFLVPLDPGVPCRLCGTPRDQRGPDTLAEPTQVRVSIPLSILDPPHQYQVHRRKSFDASDTLALPRHCLLGWDILPPKSEKSSAPKSLDLWSSVTEVAPDTFLFTLQALPVRVPPPTPVWLEPQVAWPRALRQKP</sequence>
<feature type="compositionally biased region" description="Basic and acidic residues" evidence="1">
    <location>
        <begin position="121"/>
        <end position="131"/>
    </location>
</feature>
<accession>A0A8D2AYU9</accession>
<organism evidence="2 3">
    <name type="scientific">Sciurus vulgaris</name>
    <name type="common">Eurasian red squirrel</name>
    <dbReference type="NCBI Taxonomy" id="55149"/>
    <lineage>
        <taxon>Eukaryota</taxon>
        <taxon>Metazoa</taxon>
        <taxon>Chordata</taxon>
        <taxon>Craniata</taxon>
        <taxon>Vertebrata</taxon>
        <taxon>Euteleostomi</taxon>
        <taxon>Mammalia</taxon>
        <taxon>Eutheria</taxon>
        <taxon>Euarchontoglires</taxon>
        <taxon>Glires</taxon>
        <taxon>Rodentia</taxon>
        <taxon>Sciuromorpha</taxon>
        <taxon>Sciuridae</taxon>
        <taxon>Sciurinae</taxon>
        <taxon>Sciurini</taxon>
        <taxon>Sciurus</taxon>
    </lineage>
</organism>
<feature type="region of interest" description="Disordered" evidence="1">
    <location>
        <begin position="95"/>
        <end position="131"/>
    </location>
</feature>
<dbReference type="GO" id="GO:0030336">
    <property type="term" value="P:negative regulation of cell migration"/>
    <property type="evidence" value="ECO:0007669"/>
    <property type="project" value="InterPro"/>
</dbReference>
<dbReference type="GO" id="GO:0010972">
    <property type="term" value="P:negative regulation of G2/M transition of mitotic cell cycle"/>
    <property type="evidence" value="ECO:0007669"/>
    <property type="project" value="InterPro"/>
</dbReference>
<reference evidence="2" key="3">
    <citation type="submission" date="2025-09" db="UniProtKB">
        <authorList>
            <consortium name="Ensembl"/>
        </authorList>
    </citation>
    <scope>IDENTIFICATION</scope>
</reference>
<reference evidence="2" key="1">
    <citation type="submission" date="2020-06" db="EMBL/GenBank/DDBJ databases">
        <authorList>
            <consortium name="Wellcome Sanger Institute Data Sharing"/>
        </authorList>
    </citation>
    <scope>NUCLEOTIDE SEQUENCE [LARGE SCALE GENOMIC DNA]</scope>
</reference>
<dbReference type="GeneTree" id="ENSGT00390000003768"/>
<dbReference type="InterPro" id="IPR031466">
    <property type="entry name" value="MIIP"/>
</dbReference>
<evidence type="ECO:0000313" key="2">
    <source>
        <dbReference type="Ensembl" id="ENSSVLP00005008346.1"/>
    </source>
</evidence>
<dbReference type="Pfam" id="PF15734">
    <property type="entry name" value="MIIP"/>
    <property type="match status" value="2"/>
</dbReference>
<evidence type="ECO:0000256" key="1">
    <source>
        <dbReference type="SAM" id="MobiDB-lite"/>
    </source>
</evidence>
<name>A0A8D2AYU9_SCIVU</name>
<dbReference type="Proteomes" id="UP000694564">
    <property type="component" value="Chromosome 1"/>
</dbReference>
<protein>
    <submittedName>
        <fullName evidence="2">Migration and invasion inhibitory protein</fullName>
    </submittedName>
</protein>
<dbReference type="PANTHER" id="PTHR34831">
    <property type="entry name" value="MIGRATION AND INVASION-INHIBITORY PROTEIN"/>
    <property type="match status" value="1"/>
</dbReference>
<dbReference type="AlphaFoldDB" id="A0A8D2AYU9"/>
<feature type="compositionally biased region" description="Low complexity" evidence="1">
    <location>
        <begin position="111"/>
        <end position="120"/>
    </location>
</feature>
<dbReference type="PANTHER" id="PTHR34831:SF1">
    <property type="entry name" value="MIGRATION AND INVASION-INHIBITORY PROTEIN"/>
    <property type="match status" value="1"/>
</dbReference>
<gene>
    <name evidence="2" type="primary">MIIP</name>
</gene>
<keyword evidence="3" id="KW-1185">Reference proteome</keyword>
<proteinExistence type="predicted"/>
<dbReference type="Ensembl" id="ENSSVLT00005009279.1">
    <property type="protein sequence ID" value="ENSSVLP00005008346.1"/>
    <property type="gene ID" value="ENSSVLG00005006797.1"/>
</dbReference>
<evidence type="ECO:0000313" key="3">
    <source>
        <dbReference type="Proteomes" id="UP000694564"/>
    </source>
</evidence>